<dbReference type="SUPFAM" id="SSF48150">
    <property type="entry name" value="DNA-glycosylase"/>
    <property type="match status" value="1"/>
</dbReference>
<protein>
    <recommendedName>
        <fullName evidence="2">DNA-(apurinic or apyrimidinic site) lyase</fullName>
        <ecNumber evidence="2">4.2.99.18</ecNumber>
    </recommendedName>
</protein>
<evidence type="ECO:0000256" key="8">
    <source>
        <dbReference type="ARBA" id="ARBA00023295"/>
    </source>
</evidence>
<dbReference type="AlphaFoldDB" id="A0A9D0ZWW0"/>
<dbReference type="InterPro" id="IPR003265">
    <property type="entry name" value="HhH-GPD_domain"/>
</dbReference>
<dbReference type="InterPro" id="IPR052054">
    <property type="entry name" value="Oxidative_DNA_repair_enzyme"/>
</dbReference>
<feature type="domain" description="HhH-GPD" evidence="10">
    <location>
        <begin position="111"/>
        <end position="265"/>
    </location>
</feature>
<dbReference type="Proteomes" id="UP000886886">
    <property type="component" value="Unassembled WGS sequence"/>
</dbReference>
<keyword evidence="3" id="KW-0227">DNA damage</keyword>
<evidence type="ECO:0000313" key="11">
    <source>
        <dbReference type="EMBL" id="HIQ97036.1"/>
    </source>
</evidence>
<dbReference type="InterPro" id="IPR011257">
    <property type="entry name" value="DNA_glycosylase"/>
</dbReference>
<dbReference type="GO" id="GO:0006289">
    <property type="term" value="P:nucleotide-excision repair"/>
    <property type="evidence" value="ECO:0007669"/>
    <property type="project" value="InterPro"/>
</dbReference>
<dbReference type="InterPro" id="IPR012904">
    <property type="entry name" value="OGG_N"/>
</dbReference>
<name>A0A9D0ZWW0_9FIRM</name>
<evidence type="ECO:0000256" key="3">
    <source>
        <dbReference type="ARBA" id="ARBA00022763"/>
    </source>
</evidence>
<keyword evidence="5" id="KW-0234">DNA repair</keyword>
<reference evidence="11" key="2">
    <citation type="journal article" date="2021" name="PeerJ">
        <title>Extensive microbial diversity within the chicken gut microbiome revealed by metagenomics and culture.</title>
        <authorList>
            <person name="Gilroy R."/>
            <person name="Ravi A."/>
            <person name="Getino M."/>
            <person name="Pursley I."/>
            <person name="Horton D.L."/>
            <person name="Alikhan N.F."/>
            <person name="Baker D."/>
            <person name="Gharbi K."/>
            <person name="Hall N."/>
            <person name="Watson M."/>
            <person name="Adriaenssens E.M."/>
            <person name="Foster-Nyarko E."/>
            <person name="Jarju S."/>
            <person name="Secka A."/>
            <person name="Antonio M."/>
            <person name="Oren A."/>
            <person name="Chaudhuri R.R."/>
            <person name="La Ragione R."/>
            <person name="Hildebrand F."/>
            <person name="Pallen M.J."/>
        </authorList>
    </citation>
    <scope>NUCLEOTIDE SEQUENCE</scope>
    <source>
        <strain evidence="11">ChiSjej3B21-11622</strain>
    </source>
</reference>
<dbReference type="SUPFAM" id="SSF55945">
    <property type="entry name" value="TATA-box binding protein-like"/>
    <property type="match status" value="1"/>
</dbReference>
<dbReference type="GO" id="GO:0140078">
    <property type="term" value="F:class I DNA-(apurinic or apyrimidinic site) endonuclease activity"/>
    <property type="evidence" value="ECO:0007669"/>
    <property type="project" value="UniProtKB-EC"/>
</dbReference>
<evidence type="ECO:0000256" key="6">
    <source>
        <dbReference type="ARBA" id="ARBA00023239"/>
    </source>
</evidence>
<comment type="similarity">
    <text evidence="1">Belongs to the type-1 OGG1 family.</text>
</comment>
<keyword evidence="4" id="KW-0378">Hydrolase</keyword>
<gene>
    <name evidence="11" type="ORF">IAB26_10790</name>
</gene>
<evidence type="ECO:0000256" key="2">
    <source>
        <dbReference type="ARBA" id="ARBA00012720"/>
    </source>
</evidence>
<evidence type="ECO:0000256" key="1">
    <source>
        <dbReference type="ARBA" id="ARBA00010679"/>
    </source>
</evidence>
<accession>A0A9D0ZWW0</accession>
<dbReference type="GO" id="GO:0008534">
    <property type="term" value="F:oxidized purine nucleobase lesion DNA N-glycosylase activity"/>
    <property type="evidence" value="ECO:0007669"/>
    <property type="project" value="InterPro"/>
</dbReference>
<dbReference type="SMART" id="SM00478">
    <property type="entry name" value="ENDO3c"/>
    <property type="match status" value="1"/>
</dbReference>
<dbReference type="GO" id="GO:0003684">
    <property type="term" value="F:damaged DNA binding"/>
    <property type="evidence" value="ECO:0007669"/>
    <property type="project" value="InterPro"/>
</dbReference>
<dbReference type="EC" id="4.2.99.18" evidence="2"/>
<evidence type="ECO:0000313" key="12">
    <source>
        <dbReference type="Proteomes" id="UP000886886"/>
    </source>
</evidence>
<dbReference type="EMBL" id="DVFT01000158">
    <property type="protein sequence ID" value="HIQ97036.1"/>
    <property type="molecule type" value="Genomic_DNA"/>
</dbReference>
<dbReference type="Pfam" id="PF00730">
    <property type="entry name" value="HhH-GPD"/>
    <property type="match status" value="1"/>
</dbReference>
<dbReference type="Gene3D" id="3.30.310.260">
    <property type="match status" value="1"/>
</dbReference>
<evidence type="ECO:0000256" key="9">
    <source>
        <dbReference type="ARBA" id="ARBA00044632"/>
    </source>
</evidence>
<dbReference type="Gene3D" id="1.10.1670.10">
    <property type="entry name" value="Helix-hairpin-Helix base-excision DNA repair enzymes (C-terminal)"/>
    <property type="match status" value="1"/>
</dbReference>
<dbReference type="Pfam" id="PF07934">
    <property type="entry name" value="OGG_N"/>
    <property type="match status" value="1"/>
</dbReference>
<dbReference type="PANTHER" id="PTHR10242">
    <property type="entry name" value="8-OXOGUANINE DNA GLYCOSYLASE"/>
    <property type="match status" value="1"/>
</dbReference>
<evidence type="ECO:0000256" key="5">
    <source>
        <dbReference type="ARBA" id="ARBA00023204"/>
    </source>
</evidence>
<dbReference type="GO" id="GO:0006284">
    <property type="term" value="P:base-excision repair"/>
    <property type="evidence" value="ECO:0007669"/>
    <property type="project" value="InterPro"/>
</dbReference>
<proteinExistence type="inferred from homology"/>
<organism evidence="11 12">
    <name type="scientific">Candidatus Limivivens merdigallinarum</name>
    <dbReference type="NCBI Taxonomy" id="2840859"/>
    <lineage>
        <taxon>Bacteria</taxon>
        <taxon>Bacillati</taxon>
        <taxon>Bacillota</taxon>
        <taxon>Clostridia</taxon>
        <taxon>Lachnospirales</taxon>
        <taxon>Lachnospiraceae</taxon>
        <taxon>Lachnospiraceae incertae sedis</taxon>
        <taxon>Candidatus Limivivens</taxon>
    </lineage>
</organism>
<keyword evidence="7" id="KW-0511">Multifunctional enzyme</keyword>
<dbReference type="CDD" id="cd00056">
    <property type="entry name" value="ENDO3c"/>
    <property type="match status" value="1"/>
</dbReference>
<sequence length="283" mass="32888">MKKTIPYFQLKEIADSGQCFRMEQIREGEYAVNALGRRLRLAQKGEQVTFFCTEEEFREIWEEYFDLGRDYGALREKIDPNDAYLVKAAEFGNGIRILHQDLWEMILTFLISQQNNIKRIKTCIAVLCGHYGKKKETLEGEIYDTFPGPEELRDVSEDTLRGMNFGYRSKYIEKTVQSVLNGTVDLCRIRSLPYQEAREELKRLPGVGDKVADCICLFGLGHLEAFPVDTHIKNVLQREYPQGFPFERYGRMAGIIQQYLFYYDLKGLHEAGMQRTKTAVDRS</sequence>
<evidence type="ECO:0000256" key="4">
    <source>
        <dbReference type="ARBA" id="ARBA00022801"/>
    </source>
</evidence>
<dbReference type="InterPro" id="IPR023170">
    <property type="entry name" value="HhH_base_excis_C"/>
</dbReference>
<keyword evidence="6" id="KW-0456">Lyase</keyword>
<dbReference type="Gene3D" id="1.10.340.30">
    <property type="entry name" value="Hypothetical protein, domain 2"/>
    <property type="match status" value="1"/>
</dbReference>
<comment type="caution">
    <text evidence="11">The sequence shown here is derived from an EMBL/GenBank/DDBJ whole genome shotgun (WGS) entry which is preliminary data.</text>
</comment>
<evidence type="ECO:0000259" key="10">
    <source>
        <dbReference type="SMART" id="SM00478"/>
    </source>
</evidence>
<reference evidence="11" key="1">
    <citation type="submission" date="2020-10" db="EMBL/GenBank/DDBJ databases">
        <authorList>
            <person name="Gilroy R."/>
        </authorList>
    </citation>
    <scope>NUCLEOTIDE SEQUENCE</scope>
    <source>
        <strain evidence="11">ChiSjej3B21-11622</strain>
    </source>
</reference>
<evidence type="ECO:0000256" key="7">
    <source>
        <dbReference type="ARBA" id="ARBA00023268"/>
    </source>
</evidence>
<dbReference type="PANTHER" id="PTHR10242:SF2">
    <property type="entry name" value="N-GLYCOSYLASE_DNA LYASE"/>
    <property type="match status" value="1"/>
</dbReference>
<comment type="catalytic activity">
    <reaction evidence="9">
        <text>2'-deoxyribonucleotide-(2'-deoxyribose 5'-phosphate)-2'-deoxyribonucleotide-DNA = a 3'-end 2'-deoxyribonucleotide-(2,3-dehydro-2,3-deoxyribose 5'-phosphate)-DNA + a 5'-end 5'-phospho-2'-deoxyribonucleoside-DNA + H(+)</text>
        <dbReference type="Rhea" id="RHEA:66592"/>
        <dbReference type="Rhea" id="RHEA-COMP:13180"/>
        <dbReference type="Rhea" id="RHEA-COMP:16897"/>
        <dbReference type="Rhea" id="RHEA-COMP:17067"/>
        <dbReference type="ChEBI" id="CHEBI:15378"/>
        <dbReference type="ChEBI" id="CHEBI:136412"/>
        <dbReference type="ChEBI" id="CHEBI:157695"/>
        <dbReference type="ChEBI" id="CHEBI:167181"/>
        <dbReference type="EC" id="4.2.99.18"/>
    </reaction>
</comment>
<keyword evidence="8" id="KW-0326">Glycosidase</keyword>